<dbReference type="InterPro" id="IPR042769">
    <property type="entry name" value="SPATA6_fam"/>
</dbReference>
<evidence type="ECO:0000256" key="2">
    <source>
        <dbReference type="ARBA" id="ARBA00022553"/>
    </source>
</evidence>
<dbReference type="AlphaFoldDB" id="A0A9Q0RUL1"/>
<dbReference type="OrthoDB" id="5963614at2759"/>
<reference evidence="4" key="1">
    <citation type="submission" date="2022-07" db="EMBL/GenBank/DDBJ databases">
        <authorList>
            <person name="Trinca V."/>
            <person name="Uliana J.V.C."/>
            <person name="Torres T.T."/>
            <person name="Ward R.J."/>
            <person name="Monesi N."/>
        </authorList>
    </citation>
    <scope>NUCLEOTIDE SEQUENCE</scope>
    <source>
        <strain evidence="4">HSMRA1968</strain>
        <tissue evidence="4">Whole embryos</tissue>
    </source>
</reference>
<comment type="similarity">
    <text evidence="1">Belongs to the SPATA6 family.</text>
</comment>
<dbReference type="PANTHER" id="PTHR16435:SF6">
    <property type="entry name" value="IP09370P"/>
    <property type="match status" value="1"/>
</dbReference>
<accession>A0A9Q0RUL1</accession>
<feature type="domain" description="Spermatogenesis-associated protein 6 N-terminal" evidence="3">
    <location>
        <begin position="9"/>
        <end position="142"/>
    </location>
</feature>
<organism evidence="4 5">
    <name type="scientific">Pseudolycoriella hygida</name>
    <dbReference type="NCBI Taxonomy" id="35572"/>
    <lineage>
        <taxon>Eukaryota</taxon>
        <taxon>Metazoa</taxon>
        <taxon>Ecdysozoa</taxon>
        <taxon>Arthropoda</taxon>
        <taxon>Hexapoda</taxon>
        <taxon>Insecta</taxon>
        <taxon>Pterygota</taxon>
        <taxon>Neoptera</taxon>
        <taxon>Endopterygota</taxon>
        <taxon>Diptera</taxon>
        <taxon>Nematocera</taxon>
        <taxon>Sciaroidea</taxon>
        <taxon>Sciaridae</taxon>
        <taxon>Pseudolycoriella</taxon>
    </lineage>
</organism>
<keyword evidence="5" id="KW-1185">Reference proteome</keyword>
<protein>
    <recommendedName>
        <fullName evidence="3">Spermatogenesis-associated protein 6 N-terminal domain-containing protein</fullName>
    </recommendedName>
</protein>
<dbReference type="GO" id="GO:0120212">
    <property type="term" value="C:sperm head-tail coupling apparatus"/>
    <property type="evidence" value="ECO:0007669"/>
    <property type="project" value="InterPro"/>
</dbReference>
<gene>
    <name evidence="4" type="ORF">Bhyg_16393</name>
</gene>
<evidence type="ECO:0000259" key="3">
    <source>
        <dbReference type="Pfam" id="PF14909"/>
    </source>
</evidence>
<name>A0A9Q0RUL1_9DIPT</name>
<dbReference type="GO" id="GO:0032027">
    <property type="term" value="F:myosin light chain binding"/>
    <property type="evidence" value="ECO:0007669"/>
    <property type="project" value="InterPro"/>
</dbReference>
<proteinExistence type="inferred from homology"/>
<sequence>MSKSMNIKIELQIHAITCPGVWLCQKSGDVELSIATLGYTFAGRPLKPRFPLCYHEKFSMDGYFSGVTSVLELEKALDEEQISFTLWQKGRRLAYHVNKIGVILNYTGCLNGKFAITDNAIIMSRASCFPGTISPKIEYTASIKFMTECMRCSRGMPRESFRERRNIANLCEKRNISNEKNVMRQNPVCHTHAKQKHRWRRNKDVDNRCEEMCNENNDHRNTNNGSELQTTVQQSEFFGSIHSEKECCICLKYSSIFDSQKEEE</sequence>
<dbReference type="EMBL" id="WJQU01002858">
    <property type="protein sequence ID" value="KAJ6629750.1"/>
    <property type="molecule type" value="Genomic_DNA"/>
</dbReference>
<dbReference type="Pfam" id="PF14909">
    <property type="entry name" value="SPATA6"/>
    <property type="match status" value="1"/>
</dbReference>
<evidence type="ECO:0000313" key="5">
    <source>
        <dbReference type="Proteomes" id="UP001151699"/>
    </source>
</evidence>
<evidence type="ECO:0000256" key="1">
    <source>
        <dbReference type="ARBA" id="ARBA00006215"/>
    </source>
</evidence>
<comment type="caution">
    <text evidence="4">The sequence shown here is derived from an EMBL/GenBank/DDBJ whole genome shotgun (WGS) entry which is preliminary data.</text>
</comment>
<dbReference type="PANTHER" id="PTHR16435">
    <property type="entry name" value="SPERMATOGENESIS-ASSOCIATED PROTEIN 6 SPATA6"/>
    <property type="match status" value="1"/>
</dbReference>
<dbReference type="GO" id="GO:0007283">
    <property type="term" value="P:spermatogenesis"/>
    <property type="evidence" value="ECO:0007669"/>
    <property type="project" value="InterPro"/>
</dbReference>
<evidence type="ECO:0000313" key="4">
    <source>
        <dbReference type="EMBL" id="KAJ6629750.1"/>
    </source>
</evidence>
<keyword evidence="2" id="KW-0597">Phosphoprotein</keyword>
<dbReference type="Proteomes" id="UP001151699">
    <property type="component" value="Unassembled WGS sequence"/>
</dbReference>
<dbReference type="InterPro" id="IPR032732">
    <property type="entry name" value="SPATA6_N"/>
</dbReference>